<dbReference type="NCBIfam" id="TIGR01512">
    <property type="entry name" value="ATPase-IB2_Cd"/>
    <property type="match status" value="1"/>
</dbReference>
<evidence type="ECO:0000256" key="6">
    <source>
        <dbReference type="ARBA" id="ARBA00022989"/>
    </source>
</evidence>
<keyword evidence="8" id="KW-0547">Nucleotide-binding</keyword>
<dbReference type="SUPFAM" id="SSF81653">
    <property type="entry name" value="Calcium ATPase, transduction domain A"/>
    <property type="match status" value="1"/>
</dbReference>
<comment type="subcellular location">
    <subcellularLocation>
        <location evidence="1">Cell membrane</location>
        <topology evidence="1">Multi-pass membrane protein</topology>
    </subcellularLocation>
</comment>
<dbReference type="Pfam" id="PF00702">
    <property type="entry name" value="Hydrolase"/>
    <property type="match status" value="1"/>
</dbReference>
<dbReference type="RefSeq" id="WP_344814575.1">
    <property type="nucleotide sequence ID" value="NZ_BAAAYX010000027.1"/>
</dbReference>
<evidence type="ECO:0000256" key="3">
    <source>
        <dbReference type="ARBA" id="ARBA00022692"/>
    </source>
</evidence>
<organism evidence="10 11">
    <name type="scientific">Microlunatus aurantiacus</name>
    <dbReference type="NCBI Taxonomy" id="446786"/>
    <lineage>
        <taxon>Bacteria</taxon>
        <taxon>Bacillati</taxon>
        <taxon>Actinomycetota</taxon>
        <taxon>Actinomycetes</taxon>
        <taxon>Propionibacteriales</taxon>
        <taxon>Propionibacteriaceae</taxon>
        <taxon>Microlunatus</taxon>
    </lineage>
</organism>
<dbReference type="Gene3D" id="3.40.1110.10">
    <property type="entry name" value="Calcium-transporting ATPase, cytoplasmic domain N"/>
    <property type="match status" value="1"/>
</dbReference>
<sequence>MADACCGPDEVDEHTDTAESLTVTPIWRIRELQAAALAGLLLLAGLLAPSDTVVETVLFAAAAVVGGATFVPAAVRGLMKGRLGVGLLMTIAAVGAVLLGEVAEAATLAFLFSIAEGLEGYALARTRNSLRALLDLVPPTATVLRDGTQVTVAVSELRVDDLLLVRPGDKIATDGVVRHGRSAIDTSVVTGESVPVEVGPGAEVFAGTVNGTGAIEVEVTATAADNSLARLVHVVQEAQDRKGSSQRLAERFARPLVPGVLILATLVGLVGSLLDDPAVWIPRALVVLVAAAPCAFALSVPIAVVAAVGAASKGGVLIKGGAAVEQLGAVKVVAVDKTGTLTRNEPSVIEIVPAGTCSTDEVLTVAAALEARSEHPLAAAIVAAATDLPSRDGSDVEAVPGQGLTGVVAGRPARLGKPGFIPVEGLAGDVERLQDAGATVVLVEHDNTVLGAVAVRDEIRPEAAEAVTMLHRQGVSVVMLTGDNARTAAAIAAQAGISEVRAELSPQDKAHIVTELQARGAVAMVGDGINDAPALATADAGIAMGAMGSDVAIEAADIALMGEDLRRLPDAIAHTRHARRIFTQNLILSGLIIAVLVPLAGFGVLGLAAVVATHELAEVLVILNGIRAGRRTLLPTRPPVRGSRRARTHTPDRNAKIHAAAAVPATSLLTLTPTASRPVQTNAAAHTETAAHSQLPVLTMAPASAEVDGCGCQPGCTCCR</sequence>
<proteinExistence type="inferred from homology"/>
<evidence type="ECO:0000256" key="4">
    <source>
        <dbReference type="ARBA" id="ARBA00022723"/>
    </source>
</evidence>
<comment type="caution">
    <text evidence="10">The sequence shown here is derived from an EMBL/GenBank/DDBJ whole genome shotgun (WGS) entry which is preliminary data.</text>
</comment>
<dbReference type="InterPro" id="IPR018303">
    <property type="entry name" value="ATPase_P-typ_P_site"/>
</dbReference>
<feature type="transmembrane region" description="Helical" evidence="8">
    <location>
        <begin position="586"/>
        <end position="612"/>
    </location>
</feature>
<dbReference type="InterPro" id="IPR001757">
    <property type="entry name" value="P_typ_ATPase"/>
</dbReference>
<dbReference type="Gene3D" id="2.70.150.10">
    <property type="entry name" value="Calcium-transporting ATPase, cytoplasmic transduction domain A"/>
    <property type="match status" value="1"/>
</dbReference>
<dbReference type="SUPFAM" id="SSF81665">
    <property type="entry name" value="Calcium ATPase, transmembrane domain M"/>
    <property type="match status" value="1"/>
</dbReference>
<feature type="transmembrane region" description="Helical" evidence="8">
    <location>
        <begin position="105"/>
        <end position="124"/>
    </location>
</feature>
<protein>
    <submittedName>
        <fullName evidence="10">Cation-translocating P-type ATPase</fullName>
    </submittedName>
</protein>
<dbReference type="SFLD" id="SFLDS00003">
    <property type="entry name" value="Haloacid_Dehalogenase"/>
    <property type="match status" value="1"/>
</dbReference>
<keyword evidence="11" id="KW-1185">Reference proteome</keyword>
<feature type="domain" description="P-type ATPase A" evidence="9">
    <location>
        <begin position="136"/>
        <end position="236"/>
    </location>
</feature>
<dbReference type="NCBIfam" id="TIGR01525">
    <property type="entry name" value="ATPase-IB_hvy"/>
    <property type="match status" value="1"/>
</dbReference>
<name>A0ABP7EGA6_9ACTN</name>
<dbReference type="Gene3D" id="3.40.50.1000">
    <property type="entry name" value="HAD superfamily/HAD-like"/>
    <property type="match status" value="1"/>
</dbReference>
<dbReference type="InterPro" id="IPR023299">
    <property type="entry name" value="ATPase_P-typ_cyto_dom_N"/>
</dbReference>
<dbReference type="InterPro" id="IPR036412">
    <property type="entry name" value="HAD-like_sf"/>
</dbReference>
<dbReference type="Proteomes" id="UP001500051">
    <property type="component" value="Unassembled WGS sequence"/>
</dbReference>
<keyword evidence="4 8" id="KW-0479">Metal-binding</keyword>
<comment type="similarity">
    <text evidence="2 8">Belongs to the cation transport ATPase (P-type) (TC 3.A.3) family. Type IB subfamily.</text>
</comment>
<evidence type="ECO:0000313" key="11">
    <source>
        <dbReference type="Proteomes" id="UP001500051"/>
    </source>
</evidence>
<evidence type="ECO:0000256" key="1">
    <source>
        <dbReference type="ARBA" id="ARBA00004651"/>
    </source>
</evidence>
<dbReference type="SFLD" id="SFLDG00002">
    <property type="entry name" value="C1.7:_P-type_atpase_like"/>
    <property type="match status" value="1"/>
</dbReference>
<keyword evidence="6 8" id="KW-1133">Transmembrane helix</keyword>
<dbReference type="PANTHER" id="PTHR48085:SF5">
    <property type="entry name" value="CADMIUM_ZINC-TRANSPORTING ATPASE HMA4-RELATED"/>
    <property type="match status" value="1"/>
</dbReference>
<evidence type="ECO:0000313" key="10">
    <source>
        <dbReference type="EMBL" id="GAA3718739.1"/>
    </source>
</evidence>
<dbReference type="InterPro" id="IPR059000">
    <property type="entry name" value="ATPase_P-type_domA"/>
</dbReference>
<keyword evidence="7 8" id="KW-0472">Membrane</keyword>
<dbReference type="InterPro" id="IPR008250">
    <property type="entry name" value="ATPase_P-typ_transduc_dom_A_sf"/>
</dbReference>
<dbReference type="Pfam" id="PF00122">
    <property type="entry name" value="E1-E2_ATPase"/>
    <property type="match status" value="1"/>
</dbReference>
<dbReference type="InterPro" id="IPR023214">
    <property type="entry name" value="HAD_sf"/>
</dbReference>
<dbReference type="EMBL" id="BAAAYX010000027">
    <property type="protein sequence ID" value="GAA3718739.1"/>
    <property type="molecule type" value="Genomic_DNA"/>
</dbReference>
<keyword evidence="8" id="KW-0067">ATP-binding</keyword>
<evidence type="ECO:0000256" key="2">
    <source>
        <dbReference type="ARBA" id="ARBA00006024"/>
    </source>
</evidence>
<evidence type="ECO:0000259" key="9">
    <source>
        <dbReference type="Pfam" id="PF00122"/>
    </source>
</evidence>
<dbReference type="CDD" id="cd02079">
    <property type="entry name" value="P-type_ATPase_HM"/>
    <property type="match status" value="1"/>
</dbReference>
<dbReference type="InterPro" id="IPR023298">
    <property type="entry name" value="ATPase_P-typ_TM_dom_sf"/>
</dbReference>
<gene>
    <name evidence="10" type="ORF">GCM10022204_43560</name>
</gene>
<dbReference type="InterPro" id="IPR044492">
    <property type="entry name" value="P_typ_ATPase_HD_dom"/>
</dbReference>
<evidence type="ECO:0000256" key="8">
    <source>
        <dbReference type="RuleBase" id="RU362081"/>
    </source>
</evidence>
<feature type="transmembrane region" description="Helical" evidence="8">
    <location>
        <begin position="256"/>
        <end position="274"/>
    </location>
</feature>
<accession>A0ABP7EGA6</accession>
<dbReference type="SFLD" id="SFLDF00027">
    <property type="entry name" value="p-type_atpase"/>
    <property type="match status" value="1"/>
</dbReference>
<dbReference type="NCBIfam" id="TIGR01494">
    <property type="entry name" value="ATPase_P-type"/>
    <property type="match status" value="1"/>
</dbReference>
<dbReference type="SUPFAM" id="SSF56784">
    <property type="entry name" value="HAD-like"/>
    <property type="match status" value="1"/>
</dbReference>
<dbReference type="PANTHER" id="PTHR48085">
    <property type="entry name" value="CADMIUM/ZINC-TRANSPORTING ATPASE HMA2-RELATED"/>
    <property type="match status" value="1"/>
</dbReference>
<dbReference type="PRINTS" id="PR00941">
    <property type="entry name" value="CDATPASE"/>
</dbReference>
<evidence type="ECO:0000256" key="7">
    <source>
        <dbReference type="ARBA" id="ARBA00023136"/>
    </source>
</evidence>
<dbReference type="PRINTS" id="PR00119">
    <property type="entry name" value="CATATPASE"/>
</dbReference>
<feature type="transmembrane region" description="Helical" evidence="8">
    <location>
        <begin position="82"/>
        <end position="99"/>
    </location>
</feature>
<dbReference type="InterPro" id="IPR027256">
    <property type="entry name" value="P-typ_ATPase_IB"/>
</dbReference>
<keyword evidence="8" id="KW-1003">Cell membrane</keyword>
<keyword evidence="3 8" id="KW-0812">Transmembrane</keyword>
<feature type="transmembrane region" description="Helical" evidence="8">
    <location>
        <begin position="56"/>
        <end position="75"/>
    </location>
</feature>
<dbReference type="InterPro" id="IPR051014">
    <property type="entry name" value="Cation_Transport_ATPase_IB"/>
</dbReference>
<feature type="transmembrane region" description="Helical" evidence="8">
    <location>
        <begin position="280"/>
        <end position="309"/>
    </location>
</feature>
<reference evidence="11" key="1">
    <citation type="journal article" date="2019" name="Int. J. Syst. Evol. Microbiol.">
        <title>The Global Catalogue of Microorganisms (GCM) 10K type strain sequencing project: providing services to taxonomists for standard genome sequencing and annotation.</title>
        <authorList>
            <consortium name="The Broad Institute Genomics Platform"/>
            <consortium name="The Broad Institute Genome Sequencing Center for Infectious Disease"/>
            <person name="Wu L."/>
            <person name="Ma J."/>
        </authorList>
    </citation>
    <scope>NUCLEOTIDE SEQUENCE [LARGE SCALE GENOMIC DNA]</scope>
    <source>
        <strain evidence="11">JCM 16548</strain>
    </source>
</reference>
<evidence type="ECO:0000256" key="5">
    <source>
        <dbReference type="ARBA" id="ARBA00022967"/>
    </source>
</evidence>
<keyword evidence="5" id="KW-1278">Translocase</keyword>
<dbReference type="PROSITE" id="PS00154">
    <property type="entry name" value="ATPASE_E1_E2"/>
    <property type="match status" value="1"/>
</dbReference>